<dbReference type="OrthoDB" id="5884955at2759"/>
<name>A0A6V7UIK7_MELEN</name>
<protein>
    <submittedName>
        <fullName evidence="1">Uncharacterized protein</fullName>
    </submittedName>
</protein>
<reference evidence="1 2" key="1">
    <citation type="submission" date="2020-08" db="EMBL/GenBank/DDBJ databases">
        <authorList>
            <person name="Koutsovoulos G."/>
            <person name="Danchin GJ E."/>
        </authorList>
    </citation>
    <scope>NUCLEOTIDE SEQUENCE [LARGE SCALE GENOMIC DNA]</scope>
</reference>
<comment type="caution">
    <text evidence="1">The sequence shown here is derived from an EMBL/GenBank/DDBJ whole genome shotgun (WGS) entry which is preliminary data.</text>
</comment>
<dbReference type="Proteomes" id="UP000580250">
    <property type="component" value="Unassembled WGS sequence"/>
</dbReference>
<accession>A0A6V7UIK7</accession>
<sequence>MVQLENVDPNSPLSVRVGVETPRLSKLEKECFGQKPIQIIGETSCCETIYFLVKLEDKTYAVLLPFDEVKNKYPKLFRKLCEIKVVGAICTIPTERLQTNKRISKTMYALLWIKMDLLRLNILIYYPPPLPNQFFR</sequence>
<dbReference type="AlphaFoldDB" id="A0A6V7UIK7"/>
<proteinExistence type="predicted"/>
<organism evidence="1 2">
    <name type="scientific">Meloidogyne enterolobii</name>
    <name type="common">Root-knot nematode worm</name>
    <name type="synonym">Meloidogyne mayaguensis</name>
    <dbReference type="NCBI Taxonomy" id="390850"/>
    <lineage>
        <taxon>Eukaryota</taxon>
        <taxon>Metazoa</taxon>
        <taxon>Ecdysozoa</taxon>
        <taxon>Nematoda</taxon>
        <taxon>Chromadorea</taxon>
        <taxon>Rhabditida</taxon>
        <taxon>Tylenchina</taxon>
        <taxon>Tylenchomorpha</taxon>
        <taxon>Tylenchoidea</taxon>
        <taxon>Meloidogynidae</taxon>
        <taxon>Meloidogyninae</taxon>
        <taxon>Meloidogyne</taxon>
    </lineage>
</organism>
<evidence type="ECO:0000313" key="1">
    <source>
        <dbReference type="EMBL" id="CAD2157017.1"/>
    </source>
</evidence>
<gene>
    <name evidence="1" type="ORF">MENT_LOCUS12463</name>
</gene>
<evidence type="ECO:0000313" key="2">
    <source>
        <dbReference type="Proteomes" id="UP000580250"/>
    </source>
</evidence>
<dbReference type="EMBL" id="CAJEWN010000064">
    <property type="protein sequence ID" value="CAD2157017.1"/>
    <property type="molecule type" value="Genomic_DNA"/>
</dbReference>